<keyword evidence="3 7" id="KW-0812">Transmembrane</keyword>
<dbReference type="Pfam" id="PF12704">
    <property type="entry name" value="MacB_PCD"/>
    <property type="match status" value="1"/>
</dbReference>
<evidence type="ECO:0000313" key="10">
    <source>
        <dbReference type="EMBL" id="TYA11191.1"/>
    </source>
</evidence>
<dbReference type="InterPro" id="IPR025857">
    <property type="entry name" value="MacB_PCD"/>
</dbReference>
<comment type="caution">
    <text evidence="10">The sequence shown here is derived from an EMBL/GenBank/DDBJ whole genome shotgun (WGS) entry which is preliminary data.</text>
</comment>
<keyword evidence="11" id="KW-1185">Reference proteome</keyword>
<feature type="transmembrane region" description="Helical" evidence="7">
    <location>
        <begin position="655"/>
        <end position="678"/>
    </location>
</feature>
<name>A0A5D0CMV4_9BACL</name>
<evidence type="ECO:0000256" key="6">
    <source>
        <dbReference type="ARBA" id="ARBA00038076"/>
    </source>
</evidence>
<dbReference type="InterPro" id="IPR003838">
    <property type="entry name" value="ABC3_permease_C"/>
</dbReference>
<reference evidence="10 11" key="1">
    <citation type="submission" date="2019-08" db="EMBL/GenBank/DDBJ databases">
        <title>Genome sequencing of Paenibacillus faecis DSM 23593(T).</title>
        <authorList>
            <person name="Kook J.-K."/>
            <person name="Park S.-N."/>
            <person name="Lim Y.K."/>
        </authorList>
    </citation>
    <scope>NUCLEOTIDE SEQUENCE [LARGE SCALE GENOMIC DNA]</scope>
    <source>
        <strain evidence="10 11">DSM 23593</strain>
    </source>
</reference>
<evidence type="ECO:0000256" key="3">
    <source>
        <dbReference type="ARBA" id="ARBA00022692"/>
    </source>
</evidence>
<feature type="transmembrane region" description="Helical" evidence="7">
    <location>
        <begin position="305"/>
        <end position="328"/>
    </location>
</feature>
<evidence type="ECO:0000256" key="2">
    <source>
        <dbReference type="ARBA" id="ARBA00022475"/>
    </source>
</evidence>
<dbReference type="OrthoDB" id="9793166at2"/>
<dbReference type="PANTHER" id="PTHR30572">
    <property type="entry name" value="MEMBRANE COMPONENT OF TRANSPORTER-RELATED"/>
    <property type="match status" value="1"/>
</dbReference>
<feature type="transmembrane region" description="Helical" evidence="7">
    <location>
        <begin position="21"/>
        <end position="40"/>
    </location>
</feature>
<dbReference type="RefSeq" id="WP_148454769.1">
    <property type="nucleotide sequence ID" value="NZ_VSDO01000004.1"/>
</dbReference>
<feature type="domain" description="ABC3 transporter permease C-terminal" evidence="8">
    <location>
        <begin position="665"/>
        <end position="780"/>
    </location>
</feature>
<keyword evidence="4 7" id="KW-1133">Transmembrane helix</keyword>
<feature type="domain" description="MacB-like periplasmic core" evidence="9">
    <location>
        <begin position="21"/>
        <end position="215"/>
    </location>
</feature>
<feature type="transmembrane region" description="Helical" evidence="7">
    <location>
        <begin position="713"/>
        <end position="731"/>
    </location>
</feature>
<dbReference type="EMBL" id="VSDO01000004">
    <property type="protein sequence ID" value="TYA11191.1"/>
    <property type="molecule type" value="Genomic_DNA"/>
</dbReference>
<keyword evidence="2" id="KW-1003">Cell membrane</keyword>
<evidence type="ECO:0000256" key="7">
    <source>
        <dbReference type="SAM" id="Phobius"/>
    </source>
</evidence>
<feature type="transmembrane region" description="Helical" evidence="7">
    <location>
        <begin position="247"/>
        <end position="270"/>
    </location>
</feature>
<comment type="subcellular location">
    <subcellularLocation>
        <location evidence="1">Cell membrane</location>
        <topology evidence="1">Multi-pass membrane protein</topology>
    </subcellularLocation>
</comment>
<organism evidence="10 11">
    <name type="scientific">Paenibacillus faecis</name>
    <dbReference type="NCBI Taxonomy" id="862114"/>
    <lineage>
        <taxon>Bacteria</taxon>
        <taxon>Bacillati</taxon>
        <taxon>Bacillota</taxon>
        <taxon>Bacilli</taxon>
        <taxon>Bacillales</taxon>
        <taxon>Paenibacillaceae</taxon>
        <taxon>Paenibacillus</taxon>
    </lineage>
</organism>
<protein>
    <submittedName>
        <fullName evidence="10">ABC transporter permease</fullName>
    </submittedName>
</protein>
<sequence length="788" mass="86213">MKSYLGLVRKYLSAHPRKTRLTVASVAISVALVTGIFSMLDVALKFEKTQVIHDFGNYHLGIEAPTAKEIEGVSARLDVERTGRWFGLKEGTVKGVDSEFGAIDEQFAENMNVRLLEGRFPVKPNEIMIEQWASDPLFLNAGLNDKVQVALSGLKETEFLVSGVYRDLSSRKASGSPGVLLSAAAAETIAGGEKKVTLLVEFKDGVNVNNAAKDIIHRLGIPKDRVGFNTRLLAVTGQGGSDMVMSLYATGAVLFFIVLIAGVVMIYNIFNISVMDRVRQFGLLRCIGASASQIRKLVRREGLRITLMAIPLGVLAGMLITFACSAILKFYNDELFADIPLFSVSVLGIAAGVVVGFLTVYIASLLPARKASRISPVNAVTGSEEFKPRKRRKRGLLTRMFRAELALGVNNVMMKKKTLVLMASSIAISIVLFLGFQVLVDFMHTSIKTTKPYTPDISLTAKEGVIGKETYDALTDMDGIKHVYGRMMGYAEADFDNRKPTEGPQRSWLISYDQTQLSWARDDLVDGVLSEAKMDEENGVIAVVSIFSKNRKTEALNLKVGDEVKINTPQGVQSLKVTGVLRTVPFSSSETVSAAFITTEKQFPKLTGQSGYRAIDVQLNGREETRTVDKIKRLVTPDVEYLDSRQRNAENDQTFMTMAVFIYGFVAVIGLISVLNIVNTMNTSVAQKIRYFGVMRAVGMSGGQLSRMVLTEAAVYSLSGTLAGLVLGVLLQRALIHGVLSDLHLIWRFPAGQMLLIFFIILGVTVLSVIGPLKRIKQMSVSEVVSSL</sequence>
<gene>
    <name evidence="10" type="ORF">FRY98_18555</name>
</gene>
<keyword evidence="5 7" id="KW-0472">Membrane</keyword>
<evidence type="ECO:0000256" key="4">
    <source>
        <dbReference type="ARBA" id="ARBA00022989"/>
    </source>
</evidence>
<accession>A0A5D0CMV4</accession>
<feature type="transmembrane region" description="Helical" evidence="7">
    <location>
        <begin position="340"/>
        <end position="363"/>
    </location>
</feature>
<dbReference type="Pfam" id="PF02687">
    <property type="entry name" value="FtsX"/>
    <property type="match status" value="2"/>
</dbReference>
<dbReference type="GO" id="GO:0022857">
    <property type="term" value="F:transmembrane transporter activity"/>
    <property type="evidence" value="ECO:0007669"/>
    <property type="project" value="TreeGrafter"/>
</dbReference>
<feature type="domain" description="ABC3 transporter permease C-terminal" evidence="8">
    <location>
        <begin position="253"/>
        <end position="376"/>
    </location>
</feature>
<dbReference type="GO" id="GO:0005886">
    <property type="term" value="C:plasma membrane"/>
    <property type="evidence" value="ECO:0007669"/>
    <property type="project" value="UniProtKB-SubCell"/>
</dbReference>
<dbReference type="InterPro" id="IPR050250">
    <property type="entry name" value="Macrolide_Exporter_MacB"/>
</dbReference>
<evidence type="ECO:0000313" key="11">
    <source>
        <dbReference type="Proteomes" id="UP000325218"/>
    </source>
</evidence>
<dbReference type="AlphaFoldDB" id="A0A5D0CMV4"/>
<evidence type="ECO:0000259" key="8">
    <source>
        <dbReference type="Pfam" id="PF02687"/>
    </source>
</evidence>
<evidence type="ECO:0000259" key="9">
    <source>
        <dbReference type="Pfam" id="PF12704"/>
    </source>
</evidence>
<proteinExistence type="inferred from homology"/>
<dbReference type="PANTHER" id="PTHR30572:SF4">
    <property type="entry name" value="ABC TRANSPORTER PERMEASE YTRF"/>
    <property type="match status" value="1"/>
</dbReference>
<evidence type="ECO:0000256" key="1">
    <source>
        <dbReference type="ARBA" id="ARBA00004651"/>
    </source>
</evidence>
<feature type="transmembrane region" description="Helical" evidence="7">
    <location>
        <begin position="419"/>
        <end position="440"/>
    </location>
</feature>
<feature type="transmembrane region" description="Helical" evidence="7">
    <location>
        <begin position="751"/>
        <end position="770"/>
    </location>
</feature>
<evidence type="ECO:0000256" key="5">
    <source>
        <dbReference type="ARBA" id="ARBA00023136"/>
    </source>
</evidence>
<comment type="similarity">
    <text evidence="6">Belongs to the ABC-4 integral membrane protein family.</text>
</comment>
<dbReference type="Proteomes" id="UP000325218">
    <property type="component" value="Unassembled WGS sequence"/>
</dbReference>